<dbReference type="SUPFAM" id="SSF47459">
    <property type="entry name" value="HLH, helix-loop-helix DNA-binding domain"/>
    <property type="match status" value="1"/>
</dbReference>
<sequence>MQEGEEEPEHVEAQEGEVEALDRDSCSISGLVKRELQLERFCVTYPARSRDSAVYVGANNTCSTRFAKPKETAWKHCFFIMANSCASHDYTSRTRFQMLRNLIPHSDQKRDTASFLLEVIEYVQYLQEKVQKYEGSYQGLNSEPTKLMPWRNSHWRIQSFVGHTQAIKNDSGPCSTFPGRFDENNITTSISPVIHPIPNPHNPIESDNPSRDPDGKPVEQQPVLPSKSIIMPPMPMPLQASVPASVQGDDVIPHPLQRPISDARSTECPIMSDALSQQEELMIEGGTISITSIYSQGRRRGRGVIREERVGAVAVANGSGGGGYRRWECESAGVDLSQATASVQIELGKRANRGVTSGVPIAKDPENTPSSHQPFGHFRDASNGEDLDQAQKRLKI</sequence>
<proteinExistence type="predicted"/>
<feature type="region of interest" description="Disordered" evidence="5">
    <location>
        <begin position="191"/>
        <end position="221"/>
    </location>
</feature>
<dbReference type="STRING" id="542762.A0A4S4F070"/>
<protein>
    <recommendedName>
        <fullName evidence="6">BHLH domain-containing protein</fullName>
    </recommendedName>
</protein>
<evidence type="ECO:0000256" key="4">
    <source>
        <dbReference type="ARBA" id="ARBA00023242"/>
    </source>
</evidence>
<feature type="domain" description="BHLH" evidence="6">
    <location>
        <begin position="94"/>
        <end position="127"/>
    </location>
</feature>
<accession>A0A4S4F070</accession>
<dbReference type="Pfam" id="PF00010">
    <property type="entry name" value="HLH"/>
    <property type="match status" value="1"/>
</dbReference>
<dbReference type="PANTHER" id="PTHR46412:SF6">
    <property type="entry name" value="TRANSCRIPTION FACTOR BIM2"/>
    <property type="match status" value="1"/>
</dbReference>
<evidence type="ECO:0000313" key="7">
    <source>
        <dbReference type="EMBL" id="THG22344.1"/>
    </source>
</evidence>
<evidence type="ECO:0000256" key="3">
    <source>
        <dbReference type="ARBA" id="ARBA00023163"/>
    </source>
</evidence>
<evidence type="ECO:0000256" key="1">
    <source>
        <dbReference type="ARBA" id="ARBA00004123"/>
    </source>
</evidence>
<reference evidence="7 8" key="1">
    <citation type="journal article" date="2018" name="Proc. Natl. Acad. Sci. U.S.A.">
        <title>Draft genome sequence of Camellia sinensis var. sinensis provides insights into the evolution of the tea genome and tea quality.</title>
        <authorList>
            <person name="Wei C."/>
            <person name="Yang H."/>
            <person name="Wang S."/>
            <person name="Zhao J."/>
            <person name="Liu C."/>
            <person name="Gao L."/>
            <person name="Xia E."/>
            <person name="Lu Y."/>
            <person name="Tai Y."/>
            <person name="She G."/>
            <person name="Sun J."/>
            <person name="Cao H."/>
            <person name="Tong W."/>
            <person name="Gao Q."/>
            <person name="Li Y."/>
            <person name="Deng W."/>
            <person name="Jiang X."/>
            <person name="Wang W."/>
            <person name="Chen Q."/>
            <person name="Zhang S."/>
            <person name="Li H."/>
            <person name="Wu J."/>
            <person name="Wang P."/>
            <person name="Li P."/>
            <person name="Shi C."/>
            <person name="Zheng F."/>
            <person name="Jian J."/>
            <person name="Huang B."/>
            <person name="Shan D."/>
            <person name="Shi M."/>
            <person name="Fang C."/>
            <person name="Yue Y."/>
            <person name="Li F."/>
            <person name="Li D."/>
            <person name="Wei S."/>
            <person name="Han B."/>
            <person name="Jiang C."/>
            <person name="Yin Y."/>
            <person name="Xia T."/>
            <person name="Zhang Z."/>
            <person name="Bennetzen J.L."/>
            <person name="Zhao S."/>
            <person name="Wan X."/>
        </authorList>
    </citation>
    <scope>NUCLEOTIDE SEQUENCE [LARGE SCALE GENOMIC DNA]</scope>
    <source>
        <strain evidence="8">cv. Shuchazao</strain>
        <tissue evidence="7">Leaf</tissue>
    </source>
</reference>
<dbReference type="EMBL" id="SDRB02000893">
    <property type="protein sequence ID" value="THG22344.1"/>
    <property type="molecule type" value="Genomic_DNA"/>
</dbReference>
<keyword evidence="8" id="KW-1185">Reference proteome</keyword>
<dbReference type="GO" id="GO:0005634">
    <property type="term" value="C:nucleus"/>
    <property type="evidence" value="ECO:0007669"/>
    <property type="project" value="UniProtKB-SubCell"/>
</dbReference>
<name>A0A4S4F070_CAMSN</name>
<organism evidence="7 8">
    <name type="scientific">Camellia sinensis var. sinensis</name>
    <name type="common">China tea</name>
    <dbReference type="NCBI Taxonomy" id="542762"/>
    <lineage>
        <taxon>Eukaryota</taxon>
        <taxon>Viridiplantae</taxon>
        <taxon>Streptophyta</taxon>
        <taxon>Embryophyta</taxon>
        <taxon>Tracheophyta</taxon>
        <taxon>Spermatophyta</taxon>
        <taxon>Magnoliopsida</taxon>
        <taxon>eudicotyledons</taxon>
        <taxon>Gunneridae</taxon>
        <taxon>Pentapetalae</taxon>
        <taxon>asterids</taxon>
        <taxon>Ericales</taxon>
        <taxon>Theaceae</taxon>
        <taxon>Camellia</taxon>
    </lineage>
</organism>
<dbReference type="InterPro" id="IPR044295">
    <property type="entry name" value="BIM1/2/3"/>
</dbReference>
<evidence type="ECO:0000256" key="5">
    <source>
        <dbReference type="SAM" id="MobiDB-lite"/>
    </source>
</evidence>
<feature type="compositionally biased region" description="Basic and acidic residues" evidence="5">
    <location>
        <begin position="208"/>
        <end position="217"/>
    </location>
</feature>
<dbReference type="AlphaFoldDB" id="A0A4S4F070"/>
<gene>
    <name evidence="7" type="ORF">TEA_010027</name>
</gene>
<keyword evidence="4" id="KW-0539">Nucleus</keyword>
<comment type="caution">
    <text evidence="7">The sequence shown here is derived from an EMBL/GenBank/DDBJ whole genome shotgun (WGS) entry which is preliminary data.</text>
</comment>
<dbReference type="PANTHER" id="PTHR46412">
    <property type="entry name" value="BES1-INTERACTING MYC-LIKE PROTEIN"/>
    <property type="match status" value="1"/>
</dbReference>
<feature type="region of interest" description="Disordered" evidence="5">
    <location>
        <begin position="355"/>
        <end position="396"/>
    </location>
</feature>
<dbReference type="Proteomes" id="UP000306102">
    <property type="component" value="Unassembled WGS sequence"/>
</dbReference>
<dbReference type="CDD" id="cd11453">
    <property type="entry name" value="bHLH_AtBIM_like"/>
    <property type="match status" value="1"/>
</dbReference>
<dbReference type="GO" id="GO:0006351">
    <property type="term" value="P:DNA-templated transcription"/>
    <property type="evidence" value="ECO:0007669"/>
    <property type="project" value="InterPro"/>
</dbReference>
<evidence type="ECO:0000256" key="2">
    <source>
        <dbReference type="ARBA" id="ARBA00023015"/>
    </source>
</evidence>
<evidence type="ECO:0000313" key="8">
    <source>
        <dbReference type="Proteomes" id="UP000306102"/>
    </source>
</evidence>
<dbReference type="InterPro" id="IPR011598">
    <property type="entry name" value="bHLH_dom"/>
</dbReference>
<dbReference type="InterPro" id="IPR036638">
    <property type="entry name" value="HLH_DNA-bd_sf"/>
</dbReference>
<evidence type="ECO:0000259" key="6">
    <source>
        <dbReference type="Pfam" id="PF00010"/>
    </source>
</evidence>
<keyword evidence="2" id="KW-0805">Transcription regulation</keyword>
<dbReference type="GO" id="GO:0046983">
    <property type="term" value="F:protein dimerization activity"/>
    <property type="evidence" value="ECO:0007669"/>
    <property type="project" value="InterPro"/>
</dbReference>
<dbReference type="GO" id="GO:0003700">
    <property type="term" value="F:DNA-binding transcription factor activity"/>
    <property type="evidence" value="ECO:0007669"/>
    <property type="project" value="InterPro"/>
</dbReference>
<comment type="subcellular location">
    <subcellularLocation>
        <location evidence="1">Nucleus</location>
    </subcellularLocation>
</comment>
<dbReference type="Gene3D" id="4.10.280.10">
    <property type="entry name" value="Helix-loop-helix DNA-binding domain"/>
    <property type="match status" value="1"/>
</dbReference>
<keyword evidence="3" id="KW-0804">Transcription</keyword>